<proteinExistence type="predicted"/>
<dbReference type="CDD" id="cd22744">
    <property type="entry name" value="OTU"/>
    <property type="match status" value="1"/>
</dbReference>
<organism evidence="1 2">
    <name type="scientific">Puccinia sorghi</name>
    <dbReference type="NCBI Taxonomy" id="27349"/>
    <lineage>
        <taxon>Eukaryota</taxon>
        <taxon>Fungi</taxon>
        <taxon>Dikarya</taxon>
        <taxon>Basidiomycota</taxon>
        <taxon>Pucciniomycotina</taxon>
        <taxon>Pucciniomycetes</taxon>
        <taxon>Pucciniales</taxon>
        <taxon>Pucciniaceae</taxon>
        <taxon>Puccinia</taxon>
    </lineage>
</organism>
<name>A0A0L6V8X6_9BASI</name>
<comment type="caution">
    <text evidence="1">The sequence shown here is derived from an EMBL/GenBank/DDBJ whole genome shotgun (WGS) entry which is preliminary data.</text>
</comment>
<dbReference type="OrthoDB" id="2379842at2759"/>
<dbReference type="EMBL" id="LAVV01007084">
    <property type="protein sequence ID" value="KNZ57169.1"/>
    <property type="molecule type" value="Genomic_DNA"/>
</dbReference>
<reference evidence="1 2" key="1">
    <citation type="submission" date="2015-08" db="EMBL/GenBank/DDBJ databases">
        <title>Next Generation Sequencing and Analysis of the Genome of Puccinia sorghi L Schw, the Causal Agent of Maize Common Rust.</title>
        <authorList>
            <person name="Rochi L."/>
            <person name="Burguener G."/>
            <person name="Darino M."/>
            <person name="Turjanski A."/>
            <person name="Kreff E."/>
            <person name="Dieguez M.J."/>
            <person name="Sacco F."/>
        </authorList>
    </citation>
    <scope>NUCLEOTIDE SEQUENCE [LARGE SCALE GENOMIC DNA]</scope>
    <source>
        <strain evidence="1 2">RO10H11247</strain>
    </source>
</reference>
<evidence type="ECO:0008006" key="3">
    <source>
        <dbReference type="Google" id="ProtNLM"/>
    </source>
</evidence>
<evidence type="ECO:0000313" key="1">
    <source>
        <dbReference type="EMBL" id="KNZ57169.1"/>
    </source>
</evidence>
<accession>A0A0L6V8X6</accession>
<sequence length="207" mass="23862">METLVTLRKKRKMGSKKTLILNKRTKGIKTRWKKLEAFRLASQILKVFQKNFHNRFNLDGDGNCGFRCILETMEYGENGWCWVQCELTKEMGDNLSIYSRLLGGKMVVETIISQLKVSKINNKIPPSKWHSKMDQGQAFANIFQRPVLFLSEEENLSFIPTTTAVEEENSKLNPIYLMQINGNHWVLALLKAPDSSKQIPPVMAQQR</sequence>
<dbReference type="Proteomes" id="UP000037035">
    <property type="component" value="Unassembled WGS sequence"/>
</dbReference>
<protein>
    <recommendedName>
        <fullName evidence="3">OTU domain-containing protein</fullName>
    </recommendedName>
</protein>
<dbReference type="AlphaFoldDB" id="A0A0L6V8X6"/>
<dbReference type="VEuPathDB" id="FungiDB:VP01_2222g4"/>
<evidence type="ECO:0000313" key="2">
    <source>
        <dbReference type="Proteomes" id="UP000037035"/>
    </source>
</evidence>
<keyword evidence="2" id="KW-1185">Reference proteome</keyword>
<dbReference type="Gene3D" id="3.90.70.80">
    <property type="match status" value="1"/>
</dbReference>
<gene>
    <name evidence="1" type="ORF">VP01_2222g4</name>
</gene>